<evidence type="ECO:0000256" key="3">
    <source>
        <dbReference type="ARBA" id="ARBA00012856"/>
    </source>
</evidence>
<evidence type="ECO:0000256" key="2">
    <source>
        <dbReference type="ARBA" id="ARBA00009539"/>
    </source>
</evidence>
<evidence type="ECO:0000256" key="7">
    <source>
        <dbReference type="PIRNR" id="PIRNR000194"/>
    </source>
</evidence>
<evidence type="ECO:0000313" key="11">
    <source>
        <dbReference type="Proteomes" id="UP001291999"/>
    </source>
</evidence>
<dbReference type="Pfam" id="PF00186">
    <property type="entry name" value="DHFR_1"/>
    <property type="match status" value="1"/>
</dbReference>
<name>A0ABU5KB26_9ACTN</name>
<protein>
    <recommendedName>
        <fullName evidence="3 7">Dihydrofolate reductase</fullName>
        <ecNumber evidence="3 7">1.5.1.3</ecNumber>
    </recommendedName>
</protein>
<dbReference type="InterPro" id="IPR001796">
    <property type="entry name" value="DHFR_dom"/>
</dbReference>
<dbReference type="InterPro" id="IPR012259">
    <property type="entry name" value="DHFR"/>
</dbReference>
<keyword evidence="4 7" id="KW-0554">One-carbon metabolism</keyword>
<feature type="domain" description="DHFR" evidence="9">
    <location>
        <begin position="15"/>
        <end position="174"/>
    </location>
</feature>
<dbReference type="PRINTS" id="PR00070">
    <property type="entry name" value="DHFR"/>
</dbReference>
<dbReference type="Proteomes" id="UP001291999">
    <property type="component" value="Unassembled WGS sequence"/>
</dbReference>
<dbReference type="Gene3D" id="3.40.430.10">
    <property type="entry name" value="Dihydrofolate Reductase, subunit A"/>
    <property type="match status" value="1"/>
</dbReference>
<accession>A0ABU5KB26</accession>
<keyword evidence="6 7" id="KW-0560">Oxidoreductase</keyword>
<evidence type="ECO:0000259" key="9">
    <source>
        <dbReference type="PROSITE" id="PS51330"/>
    </source>
</evidence>
<evidence type="ECO:0000256" key="4">
    <source>
        <dbReference type="ARBA" id="ARBA00022563"/>
    </source>
</evidence>
<dbReference type="PROSITE" id="PS51330">
    <property type="entry name" value="DHFR_2"/>
    <property type="match status" value="1"/>
</dbReference>
<keyword evidence="5 7" id="KW-0521">NADP</keyword>
<dbReference type="PROSITE" id="PS00075">
    <property type="entry name" value="DHFR_1"/>
    <property type="match status" value="1"/>
</dbReference>
<dbReference type="CDD" id="cd00209">
    <property type="entry name" value="DHFR"/>
    <property type="match status" value="1"/>
</dbReference>
<comment type="function">
    <text evidence="7">Key enzyme in folate metabolism. Catalyzes an essential reaction for de novo glycine and purine synthesis, and for DNA precursor synthesis.</text>
</comment>
<dbReference type="EMBL" id="JAXQPW010000002">
    <property type="protein sequence ID" value="MDZ5661790.1"/>
    <property type="molecule type" value="Genomic_DNA"/>
</dbReference>
<comment type="pathway">
    <text evidence="1 7">Cofactor biosynthesis; tetrahydrofolate biosynthesis; 5,6,7,8-tetrahydrofolate from 7,8-dihydrofolate: step 1/1.</text>
</comment>
<evidence type="ECO:0000256" key="6">
    <source>
        <dbReference type="ARBA" id="ARBA00023002"/>
    </source>
</evidence>
<evidence type="ECO:0000256" key="8">
    <source>
        <dbReference type="RuleBase" id="RU004474"/>
    </source>
</evidence>
<dbReference type="GO" id="GO:0004146">
    <property type="term" value="F:dihydrofolate reductase activity"/>
    <property type="evidence" value="ECO:0007669"/>
    <property type="project" value="UniProtKB-EC"/>
</dbReference>
<dbReference type="RefSeq" id="WP_172273162.1">
    <property type="nucleotide sequence ID" value="NZ_JAXQPW010000002.1"/>
</dbReference>
<evidence type="ECO:0000313" key="10">
    <source>
        <dbReference type="EMBL" id="MDZ5661790.1"/>
    </source>
</evidence>
<organism evidence="10 11">
    <name type="scientific">Nocardioides renjunii</name>
    <dbReference type="NCBI Taxonomy" id="3095075"/>
    <lineage>
        <taxon>Bacteria</taxon>
        <taxon>Bacillati</taxon>
        <taxon>Actinomycetota</taxon>
        <taxon>Actinomycetes</taxon>
        <taxon>Propionibacteriales</taxon>
        <taxon>Nocardioidaceae</taxon>
        <taxon>Nocardioides</taxon>
    </lineage>
</organism>
<comment type="catalytic activity">
    <reaction evidence="7">
        <text>(6S)-5,6,7,8-tetrahydrofolate + NADP(+) = 7,8-dihydrofolate + NADPH + H(+)</text>
        <dbReference type="Rhea" id="RHEA:15009"/>
        <dbReference type="ChEBI" id="CHEBI:15378"/>
        <dbReference type="ChEBI" id="CHEBI:57451"/>
        <dbReference type="ChEBI" id="CHEBI:57453"/>
        <dbReference type="ChEBI" id="CHEBI:57783"/>
        <dbReference type="ChEBI" id="CHEBI:58349"/>
        <dbReference type="EC" id="1.5.1.3"/>
    </reaction>
</comment>
<dbReference type="SUPFAM" id="SSF53597">
    <property type="entry name" value="Dihydrofolate reductase-like"/>
    <property type="match status" value="1"/>
</dbReference>
<dbReference type="InterPro" id="IPR017925">
    <property type="entry name" value="DHFR_CS"/>
</dbReference>
<gene>
    <name evidence="10" type="ORF">SFC79_08450</name>
</gene>
<comment type="caution">
    <text evidence="10">The sequence shown here is derived from an EMBL/GenBank/DDBJ whole genome shotgun (WGS) entry which is preliminary data.</text>
</comment>
<dbReference type="PANTHER" id="PTHR48069:SF3">
    <property type="entry name" value="DIHYDROFOLATE REDUCTASE"/>
    <property type="match status" value="1"/>
</dbReference>
<evidence type="ECO:0000256" key="5">
    <source>
        <dbReference type="ARBA" id="ARBA00022857"/>
    </source>
</evidence>
<dbReference type="InterPro" id="IPR024072">
    <property type="entry name" value="DHFR-like_dom_sf"/>
</dbReference>
<keyword evidence="11" id="KW-1185">Reference proteome</keyword>
<proteinExistence type="inferred from homology"/>
<sequence>MRSEGASGSPRPGQRVVLVAAHARNRVIGAGGEIPWHLPHDFAHFKRETLGHTLVMGRRTWDSIGRPLPGRATVVVTRDASFDPGFEGVLVAHSLEQAFALAAELPGDVMVAGGGEIYSLALPLATHQVLTEVDAAPEGDAFYPDYPRDEWVEVRREVGDGCEWVWLERLDPAA</sequence>
<dbReference type="EC" id="1.5.1.3" evidence="3 7"/>
<reference evidence="10 11" key="1">
    <citation type="submission" date="2023-11" db="EMBL/GenBank/DDBJ databases">
        <title>Novel species in genus Nocardioides.</title>
        <authorList>
            <person name="Zhou H."/>
        </authorList>
    </citation>
    <scope>NUCLEOTIDE SEQUENCE [LARGE SCALE GENOMIC DNA]</scope>
    <source>
        <strain evidence="10 11">S-58</strain>
    </source>
</reference>
<dbReference type="PIRSF" id="PIRSF000194">
    <property type="entry name" value="DHFR"/>
    <property type="match status" value="1"/>
</dbReference>
<evidence type="ECO:0000256" key="1">
    <source>
        <dbReference type="ARBA" id="ARBA00004903"/>
    </source>
</evidence>
<comment type="similarity">
    <text evidence="2 7 8">Belongs to the dihydrofolate reductase family.</text>
</comment>
<dbReference type="PANTHER" id="PTHR48069">
    <property type="entry name" value="DIHYDROFOLATE REDUCTASE"/>
    <property type="match status" value="1"/>
</dbReference>